<dbReference type="SUPFAM" id="SSF50814">
    <property type="entry name" value="Lipocalins"/>
    <property type="match status" value="1"/>
</dbReference>
<evidence type="ECO:0000256" key="32">
    <source>
        <dbReference type="ARBA" id="ARBA00064461"/>
    </source>
</evidence>
<evidence type="ECO:0000256" key="6">
    <source>
        <dbReference type="ARBA" id="ARBA00019825"/>
    </source>
</evidence>
<evidence type="ECO:0000256" key="16">
    <source>
        <dbReference type="ARBA" id="ARBA00023098"/>
    </source>
</evidence>
<evidence type="ECO:0000256" key="25">
    <source>
        <dbReference type="ARBA" id="ARBA00035938"/>
    </source>
</evidence>
<dbReference type="GO" id="GO:0000166">
    <property type="term" value="F:nucleotide binding"/>
    <property type="evidence" value="ECO:0007669"/>
    <property type="project" value="UniProtKB-KW"/>
</dbReference>
<dbReference type="Pfam" id="PF00061">
    <property type="entry name" value="Lipocalin"/>
    <property type="match status" value="1"/>
</dbReference>
<comment type="catalytic activity">
    <reaction evidence="26">
        <text>hexadecanoate(out) = hexadecanoate(in)</text>
        <dbReference type="Rhea" id="RHEA:45256"/>
        <dbReference type="ChEBI" id="CHEBI:7896"/>
    </reaction>
</comment>
<dbReference type="GO" id="GO:0001579">
    <property type="term" value="P:medium-chain fatty acid transport"/>
    <property type="evidence" value="ECO:0007669"/>
    <property type="project" value="TreeGrafter"/>
</dbReference>
<evidence type="ECO:0000256" key="1">
    <source>
        <dbReference type="ARBA" id="ARBA00004167"/>
    </source>
</evidence>
<dbReference type="InterPro" id="IPR010760">
    <property type="entry name" value="DNA-repair_Swi5"/>
</dbReference>
<evidence type="ECO:0000256" key="14">
    <source>
        <dbReference type="ARBA" id="ARBA00023054"/>
    </source>
</evidence>
<keyword evidence="36" id="KW-1185">Reference proteome</keyword>
<dbReference type="GO" id="GO:0044539">
    <property type="term" value="P:long-chain fatty acid import into cell"/>
    <property type="evidence" value="ECO:0007669"/>
    <property type="project" value="TreeGrafter"/>
</dbReference>
<evidence type="ECO:0000256" key="4">
    <source>
        <dbReference type="ARBA" id="ARBA00006760"/>
    </source>
</evidence>
<evidence type="ECO:0000256" key="19">
    <source>
        <dbReference type="ARBA" id="ARBA00024548"/>
    </source>
</evidence>
<dbReference type="GO" id="GO:0090434">
    <property type="term" value="F:oleoyl-CoA ligase activity"/>
    <property type="evidence" value="ECO:0007669"/>
    <property type="project" value="TreeGrafter"/>
</dbReference>
<organism evidence="35 36">
    <name type="scientific">Aldrovandia affinis</name>
    <dbReference type="NCBI Taxonomy" id="143900"/>
    <lineage>
        <taxon>Eukaryota</taxon>
        <taxon>Metazoa</taxon>
        <taxon>Chordata</taxon>
        <taxon>Craniata</taxon>
        <taxon>Vertebrata</taxon>
        <taxon>Euteleostomi</taxon>
        <taxon>Actinopterygii</taxon>
        <taxon>Neopterygii</taxon>
        <taxon>Teleostei</taxon>
        <taxon>Notacanthiformes</taxon>
        <taxon>Halosauridae</taxon>
        <taxon>Aldrovandia</taxon>
    </lineage>
</organism>
<evidence type="ECO:0000256" key="17">
    <source>
        <dbReference type="ARBA" id="ARBA00023136"/>
    </source>
</evidence>
<keyword evidence="9" id="KW-0812">Transmembrane</keyword>
<dbReference type="InterPro" id="IPR042099">
    <property type="entry name" value="ANL_N_sf"/>
</dbReference>
<accession>A0AAD7SG84</accession>
<dbReference type="PANTHER" id="PTHR43107">
    <property type="entry name" value="LONG-CHAIN FATTY ACID TRANSPORT PROTEIN"/>
    <property type="match status" value="1"/>
</dbReference>
<keyword evidence="10" id="KW-0547">Nucleotide-binding</keyword>
<name>A0AAD7SG84_9TELE</name>
<keyword evidence="14" id="KW-0175">Coiled coil</keyword>
<evidence type="ECO:0000313" key="35">
    <source>
        <dbReference type="EMBL" id="KAJ8401959.1"/>
    </source>
</evidence>
<keyword evidence="17" id="KW-0472">Membrane</keyword>
<dbReference type="InterPro" id="IPR020845">
    <property type="entry name" value="AMP-binding_CS"/>
</dbReference>
<dbReference type="PROSITE" id="PS00455">
    <property type="entry name" value="AMP_BINDING"/>
    <property type="match status" value="1"/>
</dbReference>
<dbReference type="EC" id="6.2.1.3" evidence="21"/>
<comment type="similarity">
    <text evidence="3">Belongs to the ATP-dependent AMP-binding enzyme family.</text>
</comment>
<dbReference type="EC" id="6.2.1.15" evidence="20"/>
<evidence type="ECO:0000256" key="11">
    <source>
        <dbReference type="ARBA" id="ARBA00022763"/>
    </source>
</evidence>
<dbReference type="InterPro" id="IPR029379">
    <property type="entry name" value="FAM163"/>
</dbReference>
<evidence type="ECO:0000256" key="23">
    <source>
        <dbReference type="ARBA" id="ARBA00032120"/>
    </source>
</evidence>
<dbReference type="GO" id="GO:0032798">
    <property type="term" value="C:Swi5-Sfr1 complex"/>
    <property type="evidence" value="ECO:0007669"/>
    <property type="project" value="UniProtKB-ARBA"/>
</dbReference>
<evidence type="ECO:0000256" key="3">
    <source>
        <dbReference type="ARBA" id="ARBA00006432"/>
    </source>
</evidence>
<evidence type="ECO:0000256" key="28">
    <source>
        <dbReference type="ARBA" id="ARBA00036527"/>
    </source>
</evidence>
<keyword evidence="18" id="KW-0234">DNA repair</keyword>
<evidence type="ECO:0000256" key="31">
    <source>
        <dbReference type="ARBA" id="ARBA00059338"/>
    </source>
</evidence>
<keyword evidence="15" id="KW-0445">Lipid transport</keyword>
<dbReference type="EMBL" id="JAINUG010000067">
    <property type="protein sequence ID" value="KAJ8401959.1"/>
    <property type="molecule type" value="Genomic_DNA"/>
</dbReference>
<dbReference type="FunFam" id="3.40.50.12780:FF:000008">
    <property type="entry name" value="Long-chain fatty acid transport protein 4"/>
    <property type="match status" value="1"/>
</dbReference>
<evidence type="ECO:0000256" key="29">
    <source>
        <dbReference type="ARBA" id="ARBA00041297"/>
    </source>
</evidence>
<dbReference type="Gene3D" id="3.30.300.30">
    <property type="match status" value="1"/>
</dbReference>
<evidence type="ECO:0000256" key="5">
    <source>
        <dbReference type="ARBA" id="ARBA00008060"/>
    </source>
</evidence>
<evidence type="ECO:0000256" key="22">
    <source>
        <dbReference type="ARBA" id="ARBA00030081"/>
    </source>
</evidence>
<evidence type="ECO:0000256" key="21">
    <source>
        <dbReference type="ARBA" id="ARBA00026121"/>
    </source>
</evidence>
<dbReference type="NCBIfam" id="NF006134">
    <property type="entry name" value="PRK08279.1"/>
    <property type="match status" value="1"/>
</dbReference>
<comment type="catalytic activity">
    <reaction evidence="19">
        <text>(5Z,8Z,11Z,14Z)-eicosatetraenoate + ATP + CoA = (5Z,8Z,11Z,14Z)-eicosatetraenoyl-CoA + AMP + diphosphate</text>
        <dbReference type="Rhea" id="RHEA:19713"/>
        <dbReference type="ChEBI" id="CHEBI:30616"/>
        <dbReference type="ChEBI" id="CHEBI:32395"/>
        <dbReference type="ChEBI" id="CHEBI:33019"/>
        <dbReference type="ChEBI" id="CHEBI:57287"/>
        <dbReference type="ChEBI" id="CHEBI:57368"/>
        <dbReference type="ChEBI" id="CHEBI:456215"/>
        <dbReference type="EC" id="6.2.1.15"/>
    </reaction>
    <physiologicalReaction direction="left-to-right" evidence="19">
        <dbReference type="Rhea" id="RHEA:19714"/>
    </physiologicalReaction>
</comment>
<evidence type="ECO:0000256" key="26">
    <source>
        <dbReference type="ARBA" id="ARBA00036233"/>
    </source>
</evidence>
<keyword evidence="11" id="KW-0227">DNA damage</keyword>
<dbReference type="PROSITE" id="PS00213">
    <property type="entry name" value="LIPOCALIN"/>
    <property type="match status" value="2"/>
</dbReference>
<evidence type="ECO:0000256" key="10">
    <source>
        <dbReference type="ARBA" id="ARBA00022741"/>
    </source>
</evidence>
<dbReference type="PANTHER" id="PTHR43107:SF11">
    <property type="entry name" value="LONG-CHAIN FATTY ACID TRANSPORT PROTEIN 4"/>
    <property type="match status" value="1"/>
</dbReference>
<proteinExistence type="inferred from homology"/>
<keyword evidence="7" id="KW-0813">Transport</keyword>
<dbReference type="FunFam" id="3.30.300.30:FF:000002">
    <property type="entry name" value="Long-chain fatty acid transport protein 1"/>
    <property type="match status" value="1"/>
</dbReference>
<evidence type="ECO:0000256" key="15">
    <source>
        <dbReference type="ARBA" id="ARBA00023055"/>
    </source>
</evidence>
<comment type="catalytic activity">
    <reaction evidence="25">
        <text>(9Z)-octadecenoate(out) = (9Z)-octadecenoate(in)</text>
        <dbReference type="Rhea" id="RHEA:33655"/>
        <dbReference type="ChEBI" id="CHEBI:30823"/>
    </reaction>
</comment>
<dbReference type="Pfam" id="PF15069">
    <property type="entry name" value="FAM163"/>
    <property type="match status" value="1"/>
</dbReference>
<dbReference type="GO" id="GO:0047676">
    <property type="term" value="F:arachidonate-CoA ligase activity"/>
    <property type="evidence" value="ECO:0007669"/>
    <property type="project" value="UniProtKB-EC"/>
</dbReference>
<evidence type="ECO:0000256" key="20">
    <source>
        <dbReference type="ARBA" id="ARBA00026113"/>
    </source>
</evidence>
<dbReference type="InterPro" id="IPR022272">
    <property type="entry name" value="Lipocalin_CS"/>
</dbReference>
<keyword evidence="12" id="KW-0276">Fatty acid metabolism</keyword>
<evidence type="ECO:0000256" key="7">
    <source>
        <dbReference type="ARBA" id="ARBA00022448"/>
    </source>
</evidence>
<dbReference type="Pfam" id="PF07061">
    <property type="entry name" value="Swi5"/>
    <property type="match status" value="1"/>
</dbReference>
<dbReference type="SUPFAM" id="SSF56801">
    <property type="entry name" value="Acetyl-CoA synthetase-like"/>
    <property type="match status" value="1"/>
</dbReference>
<evidence type="ECO:0000256" key="30">
    <source>
        <dbReference type="ARBA" id="ARBA00048666"/>
    </source>
</evidence>
<gene>
    <name evidence="35" type="ORF">AAFF_G00375400</name>
</gene>
<dbReference type="Gene3D" id="2.40.128.20">
    <property type="match status" value="1"/>
</dbReference>
<dbReference type="GO" id="GO:0005886">
    <property type="term" value="C:plasma membrane"/>
    <property type="evidence" value="ECO:0007669"/>
    <property type="project" value="TreeGrafter"/>
</dbReference>
<feature type="domain" description="Lipocalin/cytosolic fatty-acid binding" evidence="33">
    <location>
        <begin position="1407"/>
        <end position="1517"/>
    </location>
</feature>
<keyword evidence="8" id="KW-0436">Ligase</keyword>
<feature type="domain" description="AMP-dependent synthetase/ligase" evidence="34">
    <location>
        <begin position="696"/>
        <end position="1064"/>
    </location>
</feature>
<comment type="caution">
    <text evidence="35">The sequence shown here is derived from an EMBL/GenBank/DDBJ whole genome shotgun (WGS) entry which is preliminary data.</text>
</comment>
<dbReference type="InterPro" id="IPR000566">
    <property type="entry name" value="Lipocln_cytosolic_FA-bd_dom"/>
</dbReference>
<sequence>MADARYSCGPLEKPSFSIAAVYRGIADIQHRQDILAVDSLNSVCELPLDISGSERGLMEQHLECIALSGINPSGLIQSALVTQASSHQAWIRVHRSIGSSIVTVNRACCPSPAGMLSRASLFLLRVLMERISNDSRDSGHHSMLLIVVFFCGKEESESEEEEPDFAVTSPLPPVHSNHNIVAAAAGVSTPNGPTLFSPPPSRKLTRSHTFCPSCTHYELPFYLQHPEGQRNGGERISYRTVQQQDLDMPMDLPNFHKLNLTRSITMKEMFTRSCSISTDVHAPSGALWVFLLLESGSAYGLFILSFFGSYRDASQGTELQITMSVISVPESELGQERKPEDQTSTKVDATLKHVHGLLEQGNGPTGLEALWAPALRKVKEECPGVLNYYNPQEYLEFIIPQMQLEPPQQLNCLLPCFNIQKCWQEDERPRNPPPSKAGFFGTELLLLFLLVQRQGAQSNSASPAAGSQIDKEEIADAHQTHGDRGNNLRPQASDPYGYGALPEELVFVFRAPSTGPRCAAVVQPSLEQEIAELKRKQGELDYEIVQLESNGVGIKDLEQHIDLLHEYNDIKDIGQTLLGRLVLKLLKRVPLRPLSENGKKCCMYCCICAYVADELWMLRLACCTALLFLLRLILGLPWLQVLPSLLIFYLGSGGWKFAHIFMKTVRRDLHAAGVLLSVKLNVKRHLRERNTIPKIFSETVRRHGDKTALIFEGTGEAWTFRQLDAYSNRVANFLLEHGFQEGDVVALFMENRSQYVGLWLGMAKIGVEAALINFNLRLEALVHCVTISNAKAVVFGSELTEAMCEVHSSMGKTVKLFCSGDWDPKRVPEGTDWLDPLLEGAPAHQPSQPQRCFTDRLFYIYTSGTTGMPKAAIVVHSRYYRMAALVYYGFRMTSDDVLYDCLPLYHSAGNIVGVGQCLIHGMTVVIKRKFSASRFWDDCAKYNCTIVQYIGEICRYLLNQPVRDTERRHRVRMALGNGLRQSIWDEFTTRFHVPQVAEFYGATECNCSLGNFDNKMGACGFNSQILPFIYPIRLVRVDEETMELVRGPDGVCIPCKPGEPGQLVGRIIQNDPLRRFDGYVNQSATNKKIANSVFKKGDMAYLSGDVLIMDMYGYMYFKDRTGDTFRWKGENVSTTEVEGTLSRILDMKDVVVYGVEVPGAEGKAGMAAIADPTHVTDLEQFGSDLEKALPPYARPVFLRFLPEVNKTGTYKFQKTDMRREGFDPRQVSDRLYFLDPSRGRYVKLDQELYHSILSGKQKLGRLRWRLSLRLHVGEEGGSLPLARAGGGQWAAGSGRPRAPNRWARIAARCAARLPGSPVQTVLLVYRSSIMPVFSQYTRWGGGAGILWPKCCPESFHLIGPSDYQGHLEENLTPLSKPEIHHLFSNNKDPWVYADVQTQKDFDLQRFSGKWYRVGFAYDSPDFLQYKDRLKIYIGVLTPLENGNANMSMWSQRSSGCVCETYIYEKTAVPGQFTYFSTRHNRIKDITVVETNYTEYAVVLKNKKMNKEFTQVALYVDSQSPPLVALPARAESGKTGNRTPVSVASVERCNHWTTREATSIT</sequence>
<dbReference type="Gene3D" id="3.40.50.12780">
    <property type="entry name" value="N-terminal domain of ligase-like"/>
    <property type="match status" value="1"/>
</dbReference>
<evidence type="ECO:0000259" key="33">
    <source>
        <dbReference type="Pfam" id="PF00061"/>
    </source>
</evidence>
<dbReference type="CDD" id="cd05939">
    <property type="entry name" value="hsFATP4_like"/>
    <property type="match status" value="1"/>
</dbReference>
<evidence type="ECO:0000256" key="2">
    <source>
        <dbReference type="ARBA" id="ARBA00004308"/>
    </source>
</evidence>
<dbReference type="GO" id="GO:0005789">
    <property type="term" value="C:endoplasmic reticulum membrane"/>
    <property type="evidence" value="ECO:0007669"/>
    <property type="project" value="TreeGrafter"/>
</dbReference>
<comment type="subcellular location">
    <subcellularLocation>
        <location evidence="2">Endomembrane system</location>
    </subcellularLocation>
    <subcellularLocation>
        <location evidence="1">Membrane</location>
        <topology evidence="1">Single-pass membrane protein</topology>
    </subcellularLocation>
</comment>
<comment type="similarity">
    <text evidence="5">Belongs to the SWI5/SAE3 family.</text>
</comment>
<dbReference type="Pfam" id="PF00501">
    <property type="entry name" value="AMP-binding"/>
    <property type="match status" value="1"/>
</dbReference>
<evidence type="ECO:0000256" key="13">
    <source>
        <dbReference type="ARBA" id="ARBA00022989"/>
    </source>
</evidence>
<comment type="similarity">
    <text evidence="4">Belongs to the FAM163 family.</text>
</comment>
<evidence type="ECO:0000256" key="24">
    <source>
        <dbReference type="ARBA" id="ARBA00035842"/>
    </source>
</evidence>
<dbReference type="FunFam" id="1.20.5.170:FF:000056">
    <property type="entry name" value="DNA repair protein SWI5 homolog"/>
    <property type="match status" value="1"/>
</dbReference>
<comment type="subunit">
    <text evidence="32">Component of the swi5-sfr1 complex.</text>
</comment>
<dbReference type="GO" id="GO:0005324">
    <property type="term" value="F:long-chain fatty acid transmembrane transporter activity"/>
    <property type="evidence" value="ECO:0007669"/>
    <property type="project" value="TreeGrafter"/>
</dbReference>
<dbReference type="InterPro" id="IPR012674">
    <property type="entry name" value="Calycin"/>
</dbReference>
<evidence type="ECO:0000259" key="34">
    <source>
        <dbReference type="Pfam" id="PF00501"/>
    </source>
</evidence>
<reference evidence="35" key="1">
    <citation type="journal article" date="2023" name="Science">
        <title>Genome structures resolve the early diversification of teleost fishes.</title>
        <authorList>
            <person name="Parey E."/>
            <person name="Louis A."/>
            <person name="Montfort J."/>
            <person name="Bouchez O."/>
            <person name="Roques C."/>
            <person name="Iampietro C."/>
            <person name="Lluch J."/>
            <person name="Castinel A."/>
            <person name="Donnadieu C."/>
            <person name="Desvignes T."/>
            <person name="Floi Bucao C."/>
            <person name="Jouanno E."/>
            <person name="Wen M."/>
            <person name="Mejri S."/>
            <person name="Dirks R."/>
            <person name="Jansen H."/>
            <person name="Henkel C."/>
            <person name="Chen W.J."/>
            <person name="Zahm M."/>
            <person name="Cabau C."/>
            <person name="Klopp C."/>
            <person name="Thompson A.W."/>
            <person name="Robinson-Rechavi M."/>
            <person name="Braasch I."/>
            <person name="Lecointre G."/>
            <person name="Bobe J."/>
            <person name="Postlethwait J.H."/>
            <person name="Berthelot C."/>
            <person name="Roest Crollius H."/>
            <person name="Guiguen Y."/>
        </authorList>
    </citation>
    <scope>NUCLEOTIDE SEQUENCE</scope>
    <source>
        <strain evidence="35">NC1722</strain>
    </source>
</reference>
<comment type="function">
    <text evidence="31">Component of the SWI5-SFR1 complex, a complex required for double-strand break repair via homologous recombination.</text>
</comment>
<evidence type="ECO:0000256" key="27">
    <source>
        <dbReference type="ARBA" id="ARBA00036271"/>
    </source>
</evidence>
<dbReference type="Gene3D" id="1.20.5.170">
    <property type="match status" value="1"/>
</dbReference>
<keyword evidence="13" id="KW-1133">Transmembrane helix</keyword>
<evidence type="ECO:0000256" key="18">
    <source>
        <dbReference type="ARBA" id="ARBA00023204"/>
    </source>
</evidence>
<comment type="catalytic activity">
    <reaction evidence="30">
        <text>tetracosanoate + ATP + CoA = tetracosanoyl-CoA + AMP + diphosphate</text>
        <dbReference type="Rhea" id="RHEA:33639"/>
        <dbReference type="ChEBI" id="CHEBI:30616"/>
        <dbReference type="ChEBI" id="CHEBI:31014"/>
        <dbReference type="ChEBI" id="CHEBI:33019"/>
        <dbReference type="ChEBI" id="CHEBI:57287"/>
        <dbReference type="ChEBI" id="CHEBI:65052"/>
        <dbReference type="ChEBI" id="CHEBI:456215"/>
    </reaction>
    <physiologicalReaction direction="left-to-right" evidence="30">
        <dbReference type="Rhea" id="RHEA:33640"/>
    </physiologicalReaction>
</comment>
<comment type="catalytic activity">
    <reaction evidence="28">
        <text>a very long-chain fatty acid + ATP + CoA = a very long-chain fatty acyl-CoA + AMP + diphosphate</text>
        <dbReference type="Rhea" id="RHEA:54536"/>
        <dbReference type="ChEBI" id="CHEBI:30616"/>
        <dbReference type="ChEBI" id="CHEBI:33019"/>
        <dbReference type="ChEBI" id="CHEBI:57287"/>
        <dbReference type="ChEBI" id="CHEBI:58950"/>
        <dbReference type="ChEBI" id="CHEBI:138261"/>
        <dbReference type="ChEBI" id="CHEBI:456215"/>
    </reaction>
    <physiologicalReaction direction="left-to-right" evidence="28">
        <dbReference type="Rhea" id="RHEA:54537"/>
    </physiologicalReaction>
</comment>
<comment type="catalytic activity">
    <reaction evidence="27">
        <text>a fatty acid(in) = a fatty acid(out)</text>
        <dbReference type="Rhea" id="RHEA:38879"/>
        <dbReference type="ChEBI" id="CHEBI:28868"/>
    </reaction>
</comment>
<dbReference type="InterPro" id="IPR045851">
    <property type="entry name" value="AMP-bd_C_sf"/>
</dbReference>
<dbReference type="GO" id="GO:0000724">
    <property type="term" value="P:double-strand break repair via homologous recombination"/>
    <property type="evidence" value="ECO:0007669"/>
    <property type="project" value="UniProtKB-ARBA"/>
</dbReference>
<protein>
    <recommendedName>
        <fullName evidence="6">DNA repair protein SWI5 homolog</fullName>
        <ecNumber evidence="20">6.2.1.15</ecNumber>
        <ecNumber evidence="21">6.2.1.3</ecNumber>
    </recommendedName>
    <alternativeName>
        <fullName evidence="23">Arachidonate--CoA ligase</fullName>
    </alternativeName>
    <alternativeName>
        <fullName evidence="29">Long-chain-fatty-acid--CoA ligase</fullName>
    </alternativeName>
    <alternativeName>
        <fullName evidence="22">Protein SAE3 homolog</fullName>
    </alternativeName>
</protein>
<evidence type="ECO:0000256" key="12">
    <source>
        <dbReference type="ARBA" id="ARBA00022832"/>
    </source>
</evidence>
<keyword evidence="16" id="KW-0443">Lipid metabolism</keyword>
<evidence type="ECO:0000256" key="9">
    <source>
        <dbReference type="ARBA" id="ARBA00022692"/>
    </source>
</evidence>
<evidence type="ECO:0000256" key="8">
    <source>
        <dbReference type="ARBA" id="ARBA00022598"/>
    </source>
</evidence>
<dbReference type="Proteomes" id="UP001221898">
    <property type="component" value="Unassembled WGS sequence"/>
</dbReference>
<comment type="catalytic activity">
    <reaction evidence="24">
        <text>(9Z,12Z)-octadecadienoate(out) = (9Z,12Z)-octadecadienoate(in)</text>
        <dbReference type="Rhea" id="RHEA:45264"/>
        <dbReference type="ChEBI" id="CHEBI:30245"/>
    </reaction>
</comment>
<evidence type="ECO:0000313" key="36">
    <source>
        <dbReference type="Proteomes" id="UP001221898"/>
    </source>
</evidence>
<dbReference type="InterPro" id="IPR000873">
    <property type="entry name" value="AMP-dep_synth/lig_dom"/>
</dbReference>